<feature type="chain" id="PRO_5040271845" evidence="2">
    <location>
        <begin position="28"/>
        <end position="1002"/>
    </location>
</feature>
<feature type="compositionally biased region" description="Gly residues" evidence="1">
    <location>
        <begin position="940"/>
        <end position="957"/>
    </location>
</feature>
<feature type="signal peptide" evidence="2">
    <location>
        <begin position="1"/>
        <end position="27"/>
    </location>
</feature>
<dbReference type="PANTHER" id="PTHR14905:SF11">
    <property type="entry name" value="TINC (EUROFUNG)"/>
    <property type="match status" value="1"/>
</dbReference>
<feature type="compositionally biased region" description="Basic and acidic residues" evidence="1">
    <location>
        <begin position="958"/>
        <end position="1002"/>
    </location>
</feature>
<feature type="compositionally biased region" description="Acidic residues" evidence="1">
    <location>
        <begin position="821"/>
        <end position="834"/>
    </location>
</feature>
<proteinExistence type="predicted"/>
<feature type="compositionally biased region" description="Basic and acidic residues" evidence="1">
    <location>
        <begin position="741"/>
        <end position="751"/>
    </location>
</feature>
<feature type="compositionally biased region" description="Basic and acidic residues" evidence="1">
    <location>
        <begin position="801"/>
        <end position="820"/>
    </location>
</feature>
<keyword evidence="2" id="KW-0732">Signal</keyword>
<dbReference type="AlphaFoldDB" id="A0A9P4VMZ8"/>
<feature type="region of interest" description="Disordered" evidence="1">
    <location>
        <begin position="554"/>
        <end position="580"/>
    </location>
</feature>
<feature type="compositionally biased region" description="Basic and acidic residues" evidence="1">
    <location>
        <begin position="566"/>
        <end position="578"/>
    </location>
</feature>
<name>A0A9P4VMZ8_9PEZI</name>
<evidence type="ECO:0000313" key="4">
    <source>
        <dbReference type="Proteomes" id="UP000799429"/>
    </source>
</evidence>
<dbReference type="Pfam" id="PF07217">
    <property type="entry name" value="Het-C"/>
    <property type="match status" value="1"/>
</dbReference>
<evidence type="ECO:0000256" key="1">
    <source>
        <dbReference type="SAM" id="MobiDB-lite"/>
    </source>
</evidence>
<gene>
    <name evidence="3" type="ORF">M501DRAFT_1003755</name>
</gene>
<dbReference type="OrthoDB" id="2506204at2759"/>
<dbReference type="EMBL" id="MU006095">
    <property type="protein sequence ID" value="KAF2839201.1"/>
    <property type="molecule type" value="Genomic_DNA"/>
</dbReference>
<feature type="region of interest" description="Disordered" evidence="1">
    <location>
        <begin position="653"/>
        <end position="1002"/>
    </location>
</feature>
<keyword evidence="4" id="KW-1185">Reference proteome</keyword>
<feature type="compositionally biased region" description="Basic and acidic residues" evidence="1">
    <location>
        <begin position="708"/>
        <end position="719"/>
    </location>
</feature>
<comment type="caution">
    <text evidence="3">The sequence shown here is derived from an EMBL/GenBank/DDBJ whole genome shotgun (WGS) entry which is preliminary data.</text>
</comment>
<organism evidence="3 4">
    <name type="scientific">Patellaria atrata CBS 101060</name>
    <dbReference type="NCBI Taxonomy" id="1346257"/>
    <lineage>
        <taxon>Eukaryota</taxon>
        <taxon>Fungi</taxon>
        <taxon>Dikarya</taxon>
        <taxon>Ascomycota</taxon>
        <taxon>Pezizomycotina</taxon>
        <taxon>Dothideomycetes</taxon>
        <taxon>Dothideomycetes incertae sedis</taxon>
        <taxon>Patellariales</taxon>
        <taxon>Patellariaceae</taxon>
        <taxon>Patellaria</taxon>
    </lineage>
</organism>
<feature type="compositionally biased region" description="Basic residues" evidence="1">
    <location>
        <begin position="838"/>
        <end position="851"/>
    </location>
</feature>
<sequence>MPDLRPSPSLLLPCLLLFILWAKPTHAFGAGNIASTAKIEGSNWRHGDIEDTLLTLLISRTTNKKFNKMDVKRVYFGNWLRDYSQAVDVGTLKMVSAEAIRILLWVLSFMSFGYGTGEFEVTHERLGCYRPEEHIDNPKDYADNIDARQYDRRLRGPIDEHRELSIDERTGLKTYIASEDYGITTSAGLVRNLFTRSIQLGRRYNRSKNKADLYEALRLLGTGCHCLEDYSAHSNYTELALIELGERDVFPHVGRRTQVEVRGARGPIWPLVTGTFGGVDFLHSVMGEISDKATQSEVQELEGTIAASENAPNNSALKDLLDKLPEGLFGGKDEAGKADELQQNAQAHQMQNMHITPREPEEFTRQMQEITKQIYPILEFHDEIMHSITEAIEQIPVLPELLEQLQEQVNIFVFSLLAPYVLPIIRQVKNELATGSSEIIQSSREKQHIVFHDDSCSDPTHSMLSKDHFSNVLNEPAGKIASQVLKWVVPQIVECWDNDRVDIDRTLSRIINGVFHHPALRNYGDDGASDGRQLMFRIVEDWWHDKSERAKDDLRDKLSRNGVEQGRNHKEGVHDKGHGCGKPLGMPNMNTALSSGAIGGNVLGNLGGSKAEKQAVHEVSKAASEAVGGGALGGLVGGLVGGVGASLLGGAFQDDKSEKKKSKKEGYNKDGSYSSSYQETGHRKASRERDDRYGQAEYKTTEYPGGARSEEYSRYEQDGRSSTTGYGYKTEVHESSYGGGYERREETRYERPGGQWQSEEKTEGFTRSGEYYSSESRHYGSKYGKEDDSDEDYEKKQRKKAEKERKKREKEQKKKYGRRDDDDDEDDDDDSDDDYEKKARKKAEKERKKREKYGGSLGEGERTGYGERPGYGGGEREYHSEQQEYGSGDGYTGRQEYSSGGGYGSHQQEYGSSGGYGSREEYGGLQEYGSSGYGRREEYGSGGGYGQHNEYGSGGSYGERREHGGRDEYGERREHGGRDEYGEWRGYGEPRGYGDDGYERRY</sequence>
<dbReference type="InterPro" id="IPR010816">
    <property type="entry name" value="Het-C"/>
</dbReference>
<feature type="compositionally biased region" description="Basic and acidic residues" evidence="1">
    <location>
        <begin position="653"/>
        <end position="668"/>
    </location>
</feature>
<reference evidence="3" key="1">
    <citation type="journal article" date="2020" name="Stud. Mycol.">
        <title>101 Dothideomycetes genomes: a test case for predicting lifestyles and emergence of pathogens.</title>
        <authorList>
            <person name="Haridas S."/>
            <person name="Albert R."/>
            <person name="Binder M."/>
            <person name="Bloem J."/>
            <person name="Labutti K."/>
            <person name="Salamov A."/>
            <person name="Andreopoulos B."/>
            <person name="Baker S."/>
            <person name="Barry K."/>
            <person name="Bills G."/>
            <person name="Bluhm B."/>
            <person name="Cannon C."/>
            <person name="Castanera R."/>
            <person name="Culley D."/>
            <person name="Daum C."/>
            <person name="Ezra D."/>
            <person name="Gonzalez J."/>
            <person name="Henrissat B."/>
            <person name="Kuo A."/>
            <person name="Liang C."/>
            <person name="Lipzen A."/>
            <person name="Lutzoni F."/>
            <person name="Magnuson J."/>
            <person name="Mondo S."/>
            <person name="Nolan M."/>
            <person name="Ohm R."/>
            <person name="Pangilinan J."/>
            <person name="Park H.-J."/>
            <person name="Ramirez L."/>
            <person name="Alfaro M."/>
            <person name="Sun H."/>
            <person name="Tritt A."/>
            <person name="Yoshinaga Y."/>
            <person name="Zwiers L.-H."/>
            <person name="Turgeon B."/>
            <person name="Goodwin S."/>
            <person name="Spatafora J."/>
            <person name="Crous P."/>
            <person name="Grigoriev I."/>
        </authorList>
    </citation>
    <scope>NUCLEOTIDE SEQUENCE</scope>
    <source>
        <strain evidence="3">CBS 101060</strain>
    </source>
</reference>
<protein>
    <submittedName>
        <fullName evidence="3">Het-C-domain-containing protein</fullName>
    </submittedName>
</protein>
<evidence type="ECO:0000313" key="3">
    <source>
        <dbReference type="EMBL" id="KAF2839201.1"/>
    </source>
</evidence>
<evidence type="ECO:0000256" key="2">
    <source>
        <dbReference type="SAM" id="SignalP"/>
    </source>
</evidence>
<accession>A0A9P4VMZ8</accession>
<dbReference type="Proteomes" id="UP000799429">
    <property type="component" value="Unassembled WGS sequence"/>
</dbReference>
<dbReference type="InterPro" id="IPR052577">
    <property type="entry name" value="VWA7"/>
</dbReference>
<dbReference type="PANTHER" id="PTHR14905">
    <property type="entry name" value="NG37"/>
    <property type="match status" value="1"/>
</dbReference>
<feature type="compositionally biased region" description="Basic and acidic residues" evidence="1">
    <location>
        <begin position="775"/>
        <end position="786"/>
    </location>
</feature>